<accession>A0A4P9WH08</accession>
<dbReference type="EMBL" id="KZ995220">
    <property type="protein sequence ID" value="RKO91123.1"/>
    <property type="molecule type" value="Genomic_DNA"/>
</dbReference>
<organism evidence="1 2">
    <name type="scientific">Blyttiomyces helicus</name>
    <dbReference type="NCBI Taxonomy" id="388810"/>
    <lineage>
        <taxon>Eukaryota</taxon>
        <taxon>Fungi</taxon>
        <taxon>Fungi incertae sedis</taxon>
        <taxon>Chytridiomycota</taxon>
        <taxon>Chytridiomycota incertae sedis</taxon>
        <taxon>Chytridiomycetes</taxon>
        <taxon>Chytridiomycetes incertae sedis</taxon>
        <taxon>Blyttiomyces</taxon>
    </lineage>
</organism>
<reference evidence="2" key="1">
    <citation type="journal article" date="2018" name="Nat. Microbiol.">
        <title>Leveraging single-cell genomics to expand the fungal tree of life.</title>
        <authorList>
            <person name="Ahrendt S.R."/>
            <person name="Quandt C.A."/>
            <person name="Ciobanu D."/>
            <person name="Clum A."/>
            <person name="Salamov A."/>
            <person name="Andreopoulos B."/>
            <person name="Cheng J.F."/>
            <person name="Woyke T."/>
            <person name="Pelin A."/>
            <person name="Henrissat B."/>
            <person name="Reynolds N.K."/>
            <person name="Benny G.L."/>
            <person name="Smith M.E."/>
            <person name="James T.Y."/>
            <person name="Grigoriev I.V."/>
        </authorList>
    </citation>
    <scope>NUCLEOTIDE SEQUENCE [LARGE SCALE GENOMIC DNA]</scope>
</reference>
<protein>
    <submittedName>
        <fullName evidence="1">Uncharacterized protein</fullName>
    </submittedName>
</protein>
<dbReference type="AlphaFoldDB" id="A0A4P9WH08"/>
<evidence type="ECO:0000313" key="2">
    <source>
        <dbReference type="Proteomes" id="UP000269721"/>
    </source>
</evidence>
<proteinExistence type="predicted"/>
<keyword evidence="2" id="KW-1185">Reference proteome</keyword>
<name>A0A4P9WH08_9FUNG</name>
<dbReference type="Proteomes" id="UP000269721">
    <property type="component" value="Unassembled WGS sequence"/>
</dbReference>
<gene>
    <name evidence="1" type="ORF">BDK51DRAFT_31184</name>
</gene>
<evidence type="ECO:0000313" key="1">
    <source>
        <dbReference type="EMBL" id="RKO91123.1"/>
    </source>
</evidence>
<sequence>MSSPAGYVIAMLRKIFLSYQGGPSAWHNANFMVMKIPCKGDHPDMTELIEKDLTLLVYLQGGVPEEFHTLAIEGIKIWGSKGDHYCAGPGMGLSRMMRRRCLRQKATSSRFSSS</sequence>